<dbReference type="SFLD" id="SFLDG01150">
    <property type="entry name" value="Main.1:_Beta-like"/>
    <property type="match status" value="1"/>
</dbReference>
<dbReference type="EC" id="2.5.1.18" evidence="1"/>
<dbReference type="SFLD" id="SFLDS00019">
    <property type="entry name" value="Glutathione_Transferase_(cytos"/>
    <property type="match status" value="1"/>
</dbReference>
<dbReference type="PANTHER" id="PTHR44051:SF9">
    <property type="entry name" value="GLUTATHIONE S-TRANSFERASE 1"/>
    <property type="match status" value="1"/>
</dbReference>
<dbReference type="InterPro" id="IPR036249">
    <property type="entry name" value="Thioredoxin-like_sf"/>
</dbReference>
<dbReference type="AlphaFoldDB" id="A0A1M6PKM9"/>
<dbReference type="CDD" id="cd03046">
    <property type="entry name" value="GST_N_GTT1_like"/>
    <property type="match status" value="1"/>
</dbReference>
<keyword evidence="2 5" id="KW-0808">Transferase</keyword>
<dbReference type="RefSeq" id="WP_064698550.1">
    <property type="nucleotide sequence ID" value="NZ_BDEO01000001.1"/>
</dbReference>
<dbReference type="Gene3D" id="1.20.1050.10">
    <property type="match status" value="1"/>
</dbReference>
<dbReference type="SFLD" id="SFLDG00358">
    <property type="entry name" value="Main_(cytGST)"/>
    <property type="match status" value="1"/>
</dbReference>
<evidence type="ECO:0000313" key="5">
    <source>
        <dbReference type="EMBL" id="SHK08494.1"/>
    </source>
</evidence>
<dbReference type="Proteomes" id="UP000184248">
    <property type="component" value="Unassembled WGS sequence"/>
</dbReference>
<evidence type="ECO:0000256" key="1">
    <source>
        <dbReference type="ARBA" id="ARBA00012452"/>
    </source>
</evidence>
<dbReference type="Gene3D" id="3.40.30.10">
    <property type="entry name" value="Glutaredoxin"/>
    <property type="match status" value="1"/>
</dbReference>
<reference evidence="6" key="1">
    <citation type="submission" date="2016-11" db="EMBL/GenBank/DDBJ databases">
        <authorList>
            <person name="Varghese N."/>
            <person name="Submissions S."/>
        </authorList>
    </citation>
    <scope>NUCLEOTIDE SEQUENCE [LARGE SCALE GENOMIC DNA]</scope>
    <source>
        <strain evidence="6">ALO Sharm</strain>
    </source>
</reference>
<evidence type="ECO:0000259" key="4">
    <source>
        <dbReference type="PROSITE" id="PS50404"/>
    </source>
</evidence>
<evidence type="ECO:0000313" key="6">
    <source>
        <dbReference type="Proteomes" id="UP000184248"/>
    </source>
</evidence>
<dbReference type="PROSITE" id="PS50404">
    <property type="entry name" value="GST_NTER"/>
    <property type="match status" value="1"/>
</dbReference>
<comment type="catalytic activity">
    <reaction evidence="3">
        <text>RX + glutathione = an S-substituted glutathione + a halide anion + H(+)</text>
        <dbReference type="Rhea" id="RHEA:16437"/>
        <dbReference type="ChEBI" id="CHEBI:15378"/>
        <dbReference type="ChEBI" id="CHEBI:16042"/>
        <dbReference type="ChEBI" id="CHEBI:17792"/>
        <dbReference type="ChEBI" id="CHEBI:57925"/>
        <dbReference type="ChEBI" id="CHEBI:90779"/>
        <dbReference type="EC" id="2.5.1.18"/>
    </reaction>
</comment>
<dbReference type="InterPro" id="IPR004045">
    <property type="entry name" value="Glutathione_S-Trfase_N"/>
</dbReference>
<dbReference type="CDD" id="cd03189">
    <property type="entry name" value="GST_C_GTT1_like"/>
    <property type="match status" value="1"/>
</dbReference>
<dbReference type="FunFam" id="3.40.30.10:FF:000156">
    <property type="entry name" value="Glutathione S-transferase 1"/>
    <property type="match status" value="1"/>
</dbReference>
<dbReference type="Pfam" id="PF13409">
    <property type="entry name" value="GST_N_2"/>
    <property type="match status" value="1"/>
</dbReference>
<organism evidence="5 6">
    <name type="scientific">Halomonas caseinilytica</name>
    <dbReference type="NCBI Taxonomy" id="438744"/>
    <lineage>
        <taxon>Bacteria</taxon>
        <taxon>Pseudomonadati</taxon>
        <taxon>Pseudomonadota</taxon>
        <taxon>Gammaproteobacteria</taxon>
        <taxon>Oceanospirillales</taxon>
        <taxon>Halomonadaceae</taxon>
        <taxon>Halomonas</taxon>
    </lineage>
</organism>
<feature type="domain" description="GST N-terminal" evidence="4">
    <location>
        <begin position="1"/>
        <end position="84"/>
    </location>
</feature>
<proteinExistence type="predicted"/>
<protein>
    <recommendedName>
        <fullName evidence="1">glutathione transferase</fullName>
        <ecNumber evidence="1">2.5.1.18</ecNumber>
    </recommendedName>
</protein>
<name>A0A1M6PKM9_9GAMM</name>
<sequence length="225" mass="25371">MIHVHHLENSRSQRVLWCLEELGVDYELVTYRRDPETMLAPASLKDVHPLGKAPVITDEGRDGRAVAESGAILEYLVERFDEAGKLVPPAGSDAREDYRFWLHHAEGSAMPPLVMRLVFSRLDKPPVPALMRPLGRQFAKGVERRFLGPRLRELAGFWNDALAESPWFAGEHFSAADIQMSFPILALESRGGLAKLPNLANFLVRCREREAYRRAVERGGEFSVV</sequence>
<dbReference type="InterPro" id="IPR036282">
    <property type="entry name" value="Glutathione-S-Trfase_C_sf"/>
</dbReference>
<dbReference type="OrthoDB" id="9810080at2"/>
<dbReference type="GO" id="GO:0004364">
    <property type="term" value="F:glutathione transferase activity"/>
    <property type="evidence" value="ECO:0007669"/>
    <property type="project" value="UniProtKB-EC"/>
</dbReference>
<dbReference type="PANTHER" id="PTHR44051">
    <property type="entry name" value="GLUTATHIONE S-TRANSFERASE-RELATED"/>
    <property type="match status" value="1"/>
</dbReference>
<dbReference type="GO" id="GO:0005737">
    <property type="term" value="C:cytoplasm"/>
    <property type="evidence" value="ECO:0007669"/>
    <property type="project" value="UniProtKB-ARBA"/>
</dbReference>
<dbReference type="GO" id="GO:0004601">
    <property type="term" value="F:peroxidase activity"/>
    <property type="evidence" value="ECO:0007669"/>
    <property type="project" value="UniProtKB-ARBA"/>
</dbReference>
<dbReference type="SUPFAM" id="SSF52833">
    <property type="entry name" value="Thioredoxin-like"/>
    <property type="match status" value="1"/>
</dbReference>
<dbReference type="InterPro" id="IPR040079">
    <property type="entry name" value="Glutathione_S-Trfase"/>
</dbReference>
<evidence type="ECO:0000256" key="2">
    <source>
        <dbReference type="ARBA" id="ARBA00022679"/>
    </source>
</evidence>
<accession>A0A1M6PKM9</accession>
<dbReference type="SUPFAM" id="SSF47616">
    <property type="entry name" value="GST C-terminal domain-like"/>
    <property type="match status" value="1"/>
</dbReference>
<gene>
    <name evidence="5" type="ORF">SAMN05192556_101766</name>
</gene>
<evidence type="ECO:0000256" key="3">
    <source>
        <dbReference type="ARBA" id="ARBA00047960"/>
    </source>
</evidence>
<dbReference type="EMBL" id="FRAL01000001">
    <property type="protein sequence ID" value="SHK08494.1"/>
    <property type="molecule type" value="Genomic_DNA"/>
</dbReference>
<keyword evidence="6" id="KW-1185">Reference proteome</keyword>